<dbReference type="AlphaFoldDB" id="B8LP62"/>
<reference evidence="5" key="1">
    <citation type="submission" date="2007-06" db="EMBL/GenBank/DDBJ databases">
        <title>Full length cDNA sequences from Sitka Spruce (Picea sitchensis).</title>
        <authorList>
            <person name="Ralph S.G."/>
            <person name="Chun H.E."/>
            <person name="Liao N."/>
            <person name="Ali J."/>
            <person name="Reid K."/>
            <person name="Kolosova N."/>
            <person name="Cooper N."/>
            <person name="Cullis C."/>
            <person name="Jancsik S."/>
            <person name="Moore R."/>
            <person name="Mayo M."/>
            <person name="Wagner S."/>
            <person name="Holt R.A."/>
            <person name="Jones S.J.M."/>
            <person name="Marra M.A."/>
            <person name="Ritland C.E."/>
            <person name="Ritland K."/>
            <person name="Bohlmann J."/>
        </authorList>
    </citation>
    <scope>NUCLEOTIDE SEQUENCE</scope>
    <source>
        <tissue evidence="5">Green portion of the leader tissue</tissue>
    </source>
</reference>
<feature type="region of interest" description="Disordered" evidence="4">
    <location>
        <begin position="28"/>
        <end position="77"/>
    </location>
</feature>
<evidence type="ECO:0000256" key="1">
    <source>
        <dbReference type="ARBA" id="ARBA00022707"/>
    </source>
</evidence>
<organism evidence="5">
    <name type="scientific">Picea sitchensis</name>
    <name type="common">Sitka spruce</name>
    <name type="synonym">Pinus sitchensis</name>
    <dbReference type="NCBI Taxonomy" id="3332"/>
    <lineage>
        <taxon>Eukaryota</taxon>
        <taxon>Viridiplantae</taxon>
        <taxon>Streptophyta</taxon>
        <taxon>Embryophyta</taxon>
        <taxon>Tracheophyta</taxon>
        <taxon>Spermatophyta</taxon>
        <taxon>Pinopsida</taxon>
        <taxon>Pinidae</taxon>
        <taxon>Conifers I</taxon>
        <taxon>Pinales</taxon>
        <taxon>Pinaceae</taxon>
        <taxon>Picea</taxon>
    </lineage>
</organism>
<evidence type="ECO:0000256" key="2">
    <source>
        <dbReference type="ARBA" id="ARBA00023139"/>
    </source>
</evidence>
<sequence>MGCCASCFGSERNAEEFEREQLASAEVRQKAAQAAEQRQEHFEKTAAGRAARAQMTAAAKQSANSNSGDPVLKWQMG</sequence>
<name>B8LP62_PICSI</name>
<proteinExistence type="evidence at transcript level"/>
<evidence type="ECO:0008006" key="6">
    <source>
        <dbReference type="Google" id="ProtNLM"/>
    </source>
</evidence>
<dbReference type="InterPro" id="IPR031632">
    <property type="entry name" value="SVIP"/>
</dbReference>
<feature type="compositionally biased region" description="Low complexity" evidence="4">
    <location>
        <begin position="47"/>
        <end position="63"/>
    </location>
</feature>
<accession>B8LP62</accession>
<dbReference type="PANTHER" id="PTHR36813">
    <property type="entry name" value="TRANSMEMBRANE PROTEIN"/>
    <property type="match status" value="1"/>
</dbReference>
<dbReference type="EMBL" id="EF677632">
    <property type="protein sequence ID" value="ABR17442.1"/>
    <property type="molecule type" value="mRNA"/>
</dbReference>
<evidence type="ECO:0000313" key="5">
    <source>
        <dbReference type="EMBL" id="ABR17442.1"/>
    </source>
</evidence>
<keyword evidence="3" id="KW-0449">Lipoprotein</keyword>
<dbReference type="PANTHER" id="PTHR36813:SF1">
    <property type="entry name" value="TRANSMEMBRANE PROTEIN"/>
    <property type="match status" value="1"/>
</dbReference>
<keyword evidence="1" id="KW-0519">Myristate</keyword>
<dbReference type="Pfam" id="PF15811">
    <property type="entry name" value="SVIP"/>
    <property type="match status" value="1"/>
</dbReference>
<evidence type="ECO:0000256" key="3">
    <source>
        <dbReference type="ARBA" id="ARBA00023288"/>
    </source>
</evidence>
<evidence type="ECO:0000256" key="4">
    <source>
        <dbReference type="SAM" id="MobiDB-lite"/>
    </source>
</evidence>
<feature type="compositionally biased region" description="Basic and acidic residues" evidence="4">
    <location>
        <begin position="37"/>
        <end position="46"/>
    </location>
</feature>
<protein>
    <recommendedName>
        <fullName evidence="6">Small VCP/p97-interacting protein</fullName>
    </recommendedName>
</protein>
<keyword evidence="2" id="KW-0564">Palmitate</keyword>